<sequence>MNKTGVIAVAALVLLLSGCSVLGGITTAELLSSAAGPVASAALGRASGQASNTVHHGDAPVKALCIEFNRSAPLPDLVPALQAELRSQRVDSRVYEADTQTPGCEVWLRYAASVEWGKPPLSDNYRPYLSSASLSLRRADGTVMATSDYRLDPEMGMSRWADTRRKLASTVRALITGFED</sequence>
<keyword evidence="1" id="KW-0132">Cell division</keyword>
<proteinExistence type="predicted"/>
<keyword evidence="1" id="KW-0131">Cell cycle</keyword>
<protein>
    <submittedName>
        <fullName evidence="1">Cell division protein FtsI</fullName>
    </submittedName>
</protein>
<dbReference type="GO" id="GO:0051301">
    <property type="term" value="P:cell division"/>
    <property type="evidence" value="ECO:0007669"/>
    <property type="project" value="UniProtKB-KW"/>
</dbReference>
<dbReference type="EMBL" id="JAXCLA010000006">
    <property type="protein sequence ID" value="MDY0746503.1"/>
    <property type="molecule type" value="Genomic_DNA"/>
</dbReference>
<evidence type="ECO:0000313" key="1">
    <source>
        <dbReference type="EMBL" id="MDY0746503.1"/>
    </source>
</evidence>
<name>A0ABU5DJM0_9BURK</name>
<keyword evidence="2" id="KW-1185">Reference proteome</keyword>
<accession>A0ABU5DJM0</accession>
<gene>
    <name evidence="1" type="ORF">SNE35_18465</name>
</gene>
<organism evidence="1 2">
    <name type="scientific">Roseateles agri</name>
    <dbReference type="NCBI Taxonomy" id="3098619"/>
    <lineage>
        <taxon>Bacteria</taxon>
        <taxon>Pseudomonadati</taxon>
        <taxon>Pseudomonadota</taxon>
        <taxon>Betaproteobacteria</taxon>
        <taxon>Burkholderiales</taxon>
        <taxon>Sphaerotilaceae</taxon>
        <taxon>Roseateles</taxon>
    </lineage>
</organism>
<dbReference type="PROSITE" id="PS51257">
    <property type="entry name" value="PROKAR_LIPOPROTEIN"/>
    <property type="match status" value="1"/>
</dbReference>
<evidence type="ECO:0000313" key="2">
    <source>
        <dbReference type="Proteomes" id="UP001285263"/>
    </source>
</evidence>
<comment type="caution">
    <text evidence="1">The sequence shown here is derived from an EMBL/GenBank/DDBJ whole genome shotgun (WGS) entry which is preliminary data.</text>
</comment>
<dbReference type="Proteomes" id="UP001285263">
    <property type="component" value="Unassembled WGS sequence"/>
</dbReference>
<reference evidence="1 2" key="1">
    <citation type="submission" date="2023-11" db="EMBL/GenBank/DDBJ databases">
        <title>Paucibacter sp. nov., isolated from fresh soil in Korea.</title>
        <authorList>
            <person name="Le N.T.T."/>
        </authorList>
    </citation>
    <scope>NUCLEOTIDE SEQUENCE [LARGE SCALE GENOMIC DNA]</scope>
    <source>
        <strain evidence="1 2">R3-3</strain>
    </source>
</reference>
<dbReference type="RefSeq" id="WP_320424436.1">
    <property type="nucleotide sequence ID" value="NZ_JAXCLA010000006.1"/>
</dbReference>